<evidence type="ECO:0000313" key="4">
    <source>
        <dbReference type="Proteomes" id="UP001487740"/>
    </source>
</evidence>
<evidence type="ECO:0000256" key="2">
    <source>
        <dbReference type="SAM" id="SignalP"/>
    </source>
</evidence>
<dbReference type="PANTHER" id="PTHR10380:SF196">
    <property type="entry name" value="CUTICULAR PROTEIN 72EA"/>
    <property type="match status" value="1"/>
</dbReference>
<dbReference type="GO" id="GO:0062129">
    <property type="term" value="C:chitin-based extracellular matrix"/>
    <property type="evidence" value="ECO:0007669"/>
    <property type="project" value="TreeGrafter"/>
</dbReference>
<keyword evidence="4" id="KW-1185">Reference proteome</keyword>
<dbReference type="Pfam" id="PF00379">
    <property type="entry name" value="Chitin_bind_4"/>
    <property type="match status" value="1"/>
</dbReference>
<sequence>MRALLAAVAVVCCSAVPVRHKVWKTYLYFENTNPAVVKIPKPDINLVETFDTQSVSGVVSGPAVNSPVPSPVLVKRLDAPPAEEEVPLSPVLQKSPVPVPVPVLLTLEPVEDPKDDTVSVPGKELVADELADAQVVAVGTPVVVAAAPEPLEAPEPPMPSLSIPFVGGQFHTQDELKQYSFGHWGGPSTRVETKDALGRTHGSFAYVNPDGDVHVRKYAAAPTMGFKVAASDLPDDTPEVATLKAAHEQAHLAFLTFKEEMG</sequence>
<dbReference type="AlphaFoldDB" id="A0AAW0U349"/>
<accession>A0AAW0U349</accession>
<dbReference type="InterPro" id="IPR000618">
    <property type="entry name" value="Insect_cuticle"/>
</dbReference>
<name>A0AAW0U349_SCYPA</name>
<evidence type="ECO:0008006" key="5">
    <source>
        <dbReference type="Google" id="ProtNLM"/>
    </source>
</evidence>
<dbReference type="InterPro" id="IPR050468">
    <property type="entry name" value="Cuticle_Struct_Prot"/>
</dbReference>
<dbReference type="PANTHER" id="PTHR10380">
    <property type="entry name" value="CUTICLE PROTEIN"/>
    <property type="match status" value="1"/>
</dbReference>
<protein>
    <recommendedName>
        <fullName evidence="5">Cuticle protein 6</fullName>
    </recommendedName>
</protein>
<evidence type="ECO:0000256" key="1">
    <source>
        <dbReference type="PROSITE-ProRule" id="PRU00497"/>
    </source>
</evidence>
<reference evidence="3 4" key="1">
    <citation type="submission" date="2023-03" db="EMBL/GenBank/DDBJ databases">
        <title>High-quality genome of Scylla paramamosain provides insights in environmental adaptation.</title>
        <authorList>
            <person name="Zhang L."/>
        </authorList>
    </citation>
    <scope>NUCLEOTIDE SEQUENCE [LARGE SCALE GENOMIC DNA]</scope>
    <source>
        <strain evidence="3">LZ_2023a</strain>
        <tissue evidence="3">Muscle</tissue>
    </source>
</reference>
<comment type="caution">
    <text evidence="3">The sequence shown here is derived from an EMBL/GenBank/DDBJ whole genome shotgun (WGS) entry which is preliminary data.</text>
</comment>
<dbReference type="EMBL" id="JARAKH010000019">
    <property type="protein sequence ID" value="KAK8394498.1"/>
    <property type="molecule type" value="Genomic_DNA"/>
</dbReference>
<dbReference type="GO" id="GO:0008010">
    <property type="term" value="F:structural constituent of chitin-based larval cuticle"/>
    <property type="evidence" value="ECO:0007669"/>
    <property type="project" value="TreeGrafter"/>
</dbReference>
<feature type="signal peptide" evidence="2">
    <location>
        <begin position="1"/>
        <end position="15"/>
    </location>
</feature>
<dbReference type="PROSITE" id="PS51155">
    <property type="entry name" value="CHIT_BIND_RR_2"/>
    <property type="match status" value="1"/>
</dbReference>
<evidence type="ECO:0000313" key="3">
    <source>
        <dbReference type="EMBL" id="KAK8394498.1"/>
    </source>
</evidence>
<proteinExistence type="predicted"/>
<feature type="chain" id="PRO_5043530652" description="Cuticle protein 6" evidence="2">
    <location>
        <begin position="16"/>
        <end position="262"/>
    </location>
</feature>
<dbReference type="Proteomes" id="UP001487740">
    <property type="component" value="Unassembled WGS sequence"/>
</dbReference>
<keyword evidence="2" id="KW-0732">Signal</keyword>
<organism evidence="3 4">
    <name type="scientific">Scylla paramamosain</name>
    <name type="common">Mud crab</name>
    <dbReference type="NCBI Taxonomy" id="85552"/>
    <lineage>
        <taxon>Eukaryota</taxon>
        <taxon>Metazoa</taxon>
        <taxon>Ecdysozoa</taxon>
        <taxon>Arthropoda</taxon>
        <taxon>Crustacea</taxon>
        <taxon>Multicrustacea</taxon>
        <taxon>Malacostraca</taxon>
        <taxon>Eumalacostraca</taxon>
        <taxon>Eucarida</taxon>
        <taxon>Decapoda</taxon>
        <taxon>Pleocyemata</taxon>
        <taxon>Brachyura</taxon>
        <taxon>Eubrachyura</taxon>
        <taxon>Portunoidea</taxon>
        <taxon>Portunidae</taxon>
        <taxon>Portuninae</taxon>
        <taxon>Scylla</taxon>
    </lineage>
</organism>
<gene>
    <name evidence="3" type="ORF">O3P69_006581</name>
</gene>
<keyword evidence="1" id="KW-0193">Cuticle</keyword>